<dbReference type="InterPro" id="IPR022385">
    <property type="entry name" value="Rhs_assc_core"/>
</dbReference>
<dbReference type="InterPro" id="IPR056823">
    <property type="entry name" value="TEN-like_YD-shell"/>
</dbReference>
<proteinExistence type="predicted"/>
<dbReference type="Gene3D" id="2.180.10.10">
    <property type="entry name" value="RHS repeat-associated core"/>
    <property type="match status" value="1"/>
</dbReference>
<organism evidence="3 4">
    <name type="scientific">Candidatus Nitronauta litoralis</name>
    <dbReference type="NCBI Taxonomy" id="2705533"/>
    <lineage>
        <taxon>Bacteria</taxon>
        <taxon>Pseudomonadati</taxon>
        <taxon>Nitrospinota/Tectimicrobiota group</taxon>
        <taxon>Nitrospinota</taxon>
        <taxon>Nitrospinia</taxon>
        <taxon>Nitrospinales</taxon>
        <taxon>Nitrospinaceae</taxon>
        <taxon>Candidatus Nitronauta</taxon>
    </lineage>
</organism>
<dbReference type="NCBIfam" id="TIGR03696">
    <property type="entry name" value="Rhs_assc_core"/>
    <property type="match status" value="1"/>
</dbReference>
<dbReference type="Pfam" id="PF25023">
    <property type="entry name" value="TEN_YD-shell"/>
    <property type="match status" value="1"/>
</dbReference>
<gene>
    <name evidence="3" type="ORF">G3M70_08050</name>
</gene>
<dbReference type="PANTHER" id="PTHR32305:SF15">
    <property type="entry name" value="PROTEIN RHSA-RELATED"/>
    <property type="match status" value="1"/>
</dbReference>
<dbReference type="KEGG" id="nli:G3M70_08050"/>
<evidence type="ECO:0000256" key="1">
    <source>
        <dbReference type="ARBA" id="ARBA00022737"/>
    </source>
</evidence>
<evidence type="ECO:0000259" key="2">
    <source>
        <dbReference type="Pfam" id="PF25023"/>
    </source>
</evidence>
<dbReference type="Proteomes" id="UP000594688">
    <property type="component" value="Chromosome"/>
</dbReference>
<reference evidence="3 4" key="1">
    <citation type="submission" date="2020-02" db="EMBL/GenBank/DDBJ databases">
        <title>Genomic and physiological characterization of two novel Nitrospinaceae genera.</title>
        <authorList>
            <person name="Mueller A.J."/>
            <person name="Jung M.-Y."/>
            <person name="Strachan C.R."/>
            <person name="Herbold C.W."/>
            <person name="Kirkegaard R.H."/>
            <person name="Daims H."/>
        </authorList>
    </citation>
    <scope>NUCLEOTIDE SEQUENCE [LARGE SCALE GENOMIC DNA]</scope>
    <source>
        <strain evidence="3">EB</strain>
    </source>
</reference>
<dbReference type="PANTHER" id="PTHR32305">
    <property type="match status" value="1"/>
</dbReference>
<accession>A0A7T0G024</accession>
<dbReference type="InterPro" id="IPR050708">
    <property type="entry name" value="T6SS_VgrG/RHS"/>
</dbReference>
<evidence type="ECO:0000313" key="3">
    <source>
        <dbReference type="EMBL" id="QPJ61830.1"/>
    </source>
</evidence>
<protein>
    <submittedName>
        <fullName evidence="3">RHS repeat-associated core domain-containing protein</fullName>
    </submittedName>
</protein>
<dbReference type="AlphaFoldDB" id="A0A7T0G024"/>
<evidence type="ECO:0000313" key="4">
    <source>
        <dbReference type="Proteomes" id="UP000594688"/>
    </source>
</evidence>
<keyword evidence="1" id="KW-0677">Repeat</keyword>
<feature type="domain" description="Teneurin-like YD-shell" evidence="2">
    <location>
        <begin position="25"/>
        <end position="134"/>
    </location>
</feature>
<name>A0A7T0G024_9BACT</name>
<sequence length="284" mass="30499">MPGSGGTVAIYKTTEVIGNSTTPVGTFYLHRDHLGSVVVITDDAGVAVDELSYDAHGRRRNNTDWVDYGASVTSPATTQRGFTGHEHLDHVGLIHMNGRVQDPILGRFLSADPFVQFPENLQSFNRYTYINNNPLSFTDPSGFMLGTTILAINSQYTQGAAFGSLYDFLFGSDFSVGGIDFGGFGFEFNGLQGTNITTIQQAQFSTNGLFAVGSAQEVNGNSVFIPGGRFGSLRGGGIFATGRGIYNEQPLFDIYAEGGEAPNPFDDDFLGLKCKGCSTFDKIV</sequence>
<dbReference type="EMBL" id="CP048685">
    <property type="protein sequence ID" value="QPJ61830.1"/>
    <property type="molecule type" value="Genomic_DNA"/>
</dbReference>